<organism evidence="1 2">
    <name type="scientific">Pseudomonas syringae</name>
    <dbReference type="NCBI Taxonomy" id="317"/>
    <lineage>
        <taxon>Bacteria</taxon>
        <taxon>Pseudomonadati</taxon>
        <taxon>Pseudomonadota</taxon>
        <taxon>Gammaproteobacteria</taxon>
        <taxon>Pseudomonadales</taxon>
        <taxon>Pseudomonadaceae</taxon>
        <taxon>Pseudomonas</taxon>
    </lineage>
</organism>
<gene>
    <name evidence="1" type="ORF">IV02_24535</name>
</gene>
<dbReference type="EMBL" id="JPQT01000132">
    <property type="protein sequence ID" value="KFE46816.1"/>
    <property type="molecule type" value="Genomic_DNA"/>
</dbReference>
<name>A0A085UUF3_PSESX</name>
<sequence length="249" mass="26927">MNTQFSCVGCGSCCTDHHVPLTLTEAMHWAADGGTVIVLTEAFLADGYGVDHTQLNHALRRSTVVASGTAEVHVAITFAAYNVGPCRNLDAENLCRIYERRPLVCRIYPMEINPHIPLRPESKGCPPQSWEQGPDLIVGGQLVDTQLMGLIEQSRQADRDDIAAKQAICQQLGIRTTALKGNGFVAYLPDMSAFAGAVVHVLEGGDRPAEHDGWSFHVAGQAVIDRLQVAGANVLSREPQGYLFIPLQA</sequence>
<evidence type="ECO:0000313" key="1">
    <source>
        <dbReference type="EMBL" id="KFE46816.1"/>
    </source>
</evidence>
<comment type="caution">
    <text evidence="1">The sequence shown here is derived from an EMBL/GenBank/DDBJ whole genome shotgun (WGS) entry which is preliminary data.</text>
</comment>
<dbReference type="Proteomes" id="UP000028643">
    <property type="component" value="Unassembled WGS sequence"/>
</dbReference>
<dbReference type="InterPro" id="IPR005358">
    <property type="entry name" value="Puta_zinc/iron-chelating_dom"/>
</dbReference>
<dbReference type="Pfam" id="PF03692">
    <property type="entry name" value="CxxCxxCC"/>
    <property type="match status" value="1"/>
</dbReference>
<proteinExistence type="predicted"/>
<accession>A0A085UUF3</accession>
<dbReference type="AlphaFoldDB" id="A0A085UUF3"/>
<dbReference type="PANTHER" id="PTHR35866:SF1">
    <property type="entry name" value="YKGJ FAMILY CYSTEINE CLUSTER PROTEIN"/>
    <property type="match status" value="1"/>
</dbReference>
<reference evidence="1 2" key="1">
    <citation type="submission" date="2014-07" db="EMBL/GenBank/DDBJ databases">
        <title>Draft Genome Sequences of Environmental Pseudomonas syringae strains.</title>
        <authorList>
            <person name="Baltrus D.A."/>
            <person name="Berge O."/>
            <person name="Morris C."/>
        </authorList>
    </citation>
    <scope>NUCLEOTIDE SEQUENCE [LARGE SCALE GENOMIC DNA]</scope>
    <source>
        <strain evidence="1 2">CEB003</strain>
    </source>
</reference>
<protein>
    <submittedName>
        <fullName evidence="1">Fe-S oxidoreductase</fullName>
    </submittedName>
</protein>
<evidence type="ECO:0000313" key="2">
    <source>
        <dbReference type="Proteomes" id="UP000028643"/>
    </source>
</evidence>
<dbReference type="RefSeq" id="WP_047578393.1">
    <property type="nucleotide sequence ID" value="NZ_JPQT01000132.1"/>
</dbReference>
<dbReference type="PATRIC" id="fig|317.174.peg.5018"/>
<dbReference type="PANTHER" id="PTHR35866">
    <property type="entry name" value="PUTATIVE-RELATED"/>
    <property type="match status" value="1"/>
</dbReference>